<dbReference type="EMBL" id="PYBW01000012">
    <property type="protein sequence ID" value="PYC87598.1"/>
    <property type="molecule type" value="Genomic_DNA"/>
</dbReference>
<name>A0A2V4NPQ4_9ACTN</name>
<evidence type="ECO:0000313" key="4">
    <source>
        <dbReference type="EMBL" id="PYC87598.1"/>
    </source>
</evidence>
<evidence type="ECO:0000256" key="3">
    <source>
        <dbReference type="ARBA" id="ARBA00035643"/>
    </source>
</evidence>
<sequence>MTDTDSPAPDGSACYVYGVVPAEAHAPRGVEGVGDPPSPVALVRHRQVAAVVSEIDLGRPLGTPGDLLAHSRVLDSLAAHRTAVLPFRFGALVRDRESVTAELLAPQQERFLAGLGDLAGHAQFSVRGSYRQDRVLRAIVDERPDIARLRDQVAALPEDAARLQRIQLGELVSQELTTLGAQDAELLMRTLAPLAARASSADATADRPVNASFLVPHSGWQEFERAAEELAADWDGWLELRLLGPLAPYDFASQVVDVQEGGPPWD</sequence>
<dbReference type="RefSeq" id="WP_110665545.1">
    <property type="nucleotide sequence ID" value="NZ_PYBW01000012.1"/>
</dbReference>
<dbReference type="GO" id="GO:0031412">
    <property type="term" value="P:gas vesicle organization"/>
    <property type="evidence" value="ECO:0007669"/>
    <property type="project" value="InterPro"/>
</dbReference>
<dbReference type="PANTHER" id="PTHR36852">
    <property type="entry name" value="PROTEIN GVPL 2"/>
    <property type="match status" value="1"/>
</dbReference>
<evidence type="ECO:0000313" key="5">
    <source>
        <dbReference type="Proteomes" id="UP000248039"/>
    </source>
</evidence>
<keyword evidence="5" id="KW-1185">Reference proteome</keyword>
<comment type="caution">
    <text evidence="4">The sequence shown here is derived from an EMBL/GenBank/DDBJ whole genome shotgun (WGS) entry which is preliminary data.</text>
</comment>
<accession>A0A2V4NPQ4</accession>
<comment type="subcellular location">
    <subcellularLocation>
        <location evidence="2">Gas vesicle</location>
    </subcellularLocation>
</comment>
<reference evidence="4 5" key="1">
    <citation type="submission" date="2018-03" db="EMBL/GenBank/DDBJ databases">
        <title>Bioinformatic expansion and discovery of thiopeptide antibiotics.</title>
        <authorList>
            <person name="Schwalen C.J."/>
            <person name="Hudson G.A."/>
            <person name="Mitchell D.A."/>
        </authorList>
    </citation>
    <scope>NUCLEOTIDE SEQUENCE [LARGE SCALE GENOMIC DNA]</scope>
    <source>
        <strain evidence="4 5">ATCC 21389</strain>
    </source>
</reference>
<dbReference type="InterPro" id="IPR009430">
    <property type="entry name" value="GvpL/GvpF"/>
</dbReference>
<dbReference type="Pfam" id="PF06386">
    <property type="entry name" value="GvpL_GvpF"/>
    <property type="match status" value="1"/>
</dbReference>
<dbReference type="PANTHER" id="PTHR36852:SF1">
    <property type="entry name" value="PROTEIN GVPL 2"/>
    <property type="match status" value="1"/>
</dbReference>
<dbReference type="GO" id="GO:0031411">
    <property type="term" value="C:gas vesicle"/>
    <property type="evidence" value="ECO:0007669"/>
    <property type="project" value="UniProtKB-SubCell"/>
</dbReference>
<comment type="similarity">
    <text evidence="3">Belongs to the gas vesicle GvpF/GvpL family.</text>
</comment>
<gene>
    <name evidence="4" type="ORF">C7C46_03480</name>
</gene>
<dbReference type="Proteomes" id="UP000248039">
    <property type="component" value="Unassembled WGS sequence"/>
</dbReference>
<evidence type="ECO:0000256" key="1">
    <source>
        <dbReference type="ARBA" id="ARBA00022987"/>
    </source>
</evidence>
<organism evidence="4 5">
    <name type="scientific">Streptomyces tateyamensis</name>
    <dbReference type="NCBI Taxonomy" id="565073"/>
    <lineage>
        <taxon>Bacteria</taxon>
        <taxon>Bacillati</taxon>
        <taxon>Actinomycetota</taxon>
        <taxon>Actinomycetes</taxon>
        <taxon>Kitasatosporales</taxon>
        <taxon>Streptomycetaceae</taxon>
        <taxon>Streptomyces</taxon>
    </lineage>
</organism>
<keyword evidence="1" id="KW-0304">Gas vesicle</keyword>
<proteinExistence type="inferred from homology"/>
<dbReference type="AlphaFoldDB" id="A0A2V4NPQ4"/>
<evidence type="ECO:0000256" key="2">
    <source>
        <dbReference type="ARBA" id="ARBA00035108"/>
    </source>
</evidence>
<dbReference type="OrthoDB" id="3867411at2"/>
<protein>
    <submittedName>
        <fullName evidence="4">Gas vesicle protein</fullName>
    </submittedName>
</protein>